<evidence type="ECO:0000256" key="8">
    <source>
        <dbReference type="ARBA" id="ARBA00023244"/>
    </source>
</evidence>
<dbReference type="InterPro" id="IPR004639">
    <property type="entry name" value="4pyrrol_synth_GluAld_NH2Trfase"/>
</dbReference>
<dbReference type="Gene3D" id="3.90.1150.10">
    <property type="entry name" value="Aspartate Aminotransferase, domain 1"/>
    <property type="match status" value="1"/>
</dbReference>
<comment type="cofactor">
    <cofactor evidence="2 9">
        <name>pyridoxal 5'-phosphate</name>
        <dbReference type="ChEBI" id="CHEBI:597326"/>
    </cofactor>
</comment>
<dbReference type="GO" id="GO:0005737">
    <property type="term" value="C:cytoplasm"/>
    <property type="evidence" value="ECO:0007669"/>
    <property type="project" value="UniProtKB-SubCell"/>
</dbReference>
<keyword evidence="11" id="KW-1185">Reference proteome</keyword>
<comment type="similarity">
    <text evidence="4 9">Belongs to the class-III pyridoxal-phosphate-dependent aminotransferase family. HemL subfamily.</text>
</comment>
<dbReference type="CDD" id="cd00610">
    <property type="entry name" value="OAT_like"/>
    <property type="match status" value="1"/>
</dbReference>
<keyword evidence="8 9" id="KW-0627">Porphyrin biosynthesis</keyword>
<reference evidence="10 11" key="1">
    <citation type="submission" date="2015-12" db="EMBL/GenBank/DDBJ databases">
        <title>Draft genome sequence of Acidibacillus ferrooxidans ITV001, isolated from a chalcopyrite acid mine drainage site in Brazil.</title>
        <authorList>
            <person name="Dall'Agnol H."/>
            <person name="Nancucheo I."/>
            <person name="Johnson B."/>
            <person name="Oliveira R."/>
            <person name="Leite L."/>
            <person name="Pylro V."/>
            <person name="Nunes G.L."/>
            <person name="Tzotzos G."/>
            <person name="Fernandes G.R."/>
            <person name="Dutra J."/>
            <person name="Orellana S.C."/>
            <person name="Oliveira G."/>
        </authorList>
    </citation>
    <scope>NUCLEOTIDE SEQUENCE [LARGE SCALE GENOMIC DNA]</scope>
    <source>
        <strain evidence="11">ITV01</strain>
    </source>
</reference>
<evidence type="ECO:0000256" key="9">
    <source>
        <dbReference type="HAMAP-Rule" id="MF_00375"/>
    </source>
</evidence>
<protein>
    <recommendedName>
        <fullName evidence="9">Glutamate-1-semialdehyde 2,1-aminomutase</fullName>
        <shortName evidence="9">GSA</shortName>
        <ecNumber evidence="9">5.4.3.8</ecNumber>
    </recommendedName>
    <alternativeName>
        <fullName evidence="9">Glutamate-1-semialdehyde aminotransferase</fullName>
        <shortName evidence="9">GSA-AT</shortName>
    </alternativeName>
</protein>
<evidence type="ECO:0000256" key="2">
    <source>
        <dbReference type="ARBA" id="ARBA00001933"/>
    </source>
</evidence>
<comment type="caution">
    <text evidence="10">The sequence shown here is derived from an EMBL/GenBank/DDBJ whole genome shotgun (WGS) entry which is preliminary data.</text>
</comment>
<keyword evidence="6 9" id="KW-0663">Pyridoxal phosphate</keyword>
<dbReference type="NCBIfam" id="TIGR00713">
    <property type="entry name" value="hemL"/>
    <property type="match status" value="1"/>
</dbReference>
<accession>A0A101XST3</accession>
<dbReference type="EMBL" id="LPVJ01000009">
    <property type="protein sequence ID" value="KUO96922.1"/>
    <property type="molecule type" value="Genomic_DNA"/>
</dbReference>
<dbReference type="PROSITE" id="PS00600">
    <property type="entry name" value="AA_TRANSFER_CLASS_3"/>
    <property type="match status" value="1"/>
</dbReference>
<evidence type="ECO:0000313" key="10">
    <source>
        <dbReference type="EMBL" id="KUO96922.1"/>
    </source>
</evidence>
<dbReference type="GO" id="GO:0008483">
    <property type="term" value="F:transaminase activity"/>
    <property type="evidence" value="ECO:0007669"/>
    <property type="project" value="UniProtKB-KW"/>
</dbReference>
<dbReference type="PANTHER" id="PTHR43713">
    <property type="entry name" value="GLUTAMATE-1-SEMIALDEHYDE 2,1-AMINOMUTASE"/>
    <property type="match status" value="1"/>
</dbReference>
<feature type="modified residue" description="N6-(pyridoxal phosphate)lysine" evidence="9">
    <location>
        <position position="258"/>
    </location>
</feature>
<dbReference type="NCBIfam" id="NF000818">
    <property type="entry name" value="PRK00062.1"/>
    <property type="match status" value="1"/>
</dbReference>
<sequence length="419" mass="44135">MKRAQTLIPGGVNSPVRAFRAVGGTPLFMSRGEGPYLYDLDDNRYIDYVLSWGPLILGHAHQAVVRAIAERTVRGTSFGAPTELESDLAARILDALPSMERVRMVNSGTEATMSALRLARGFTGRKKIIKFVGCYHGHADSLLIRAGSGVATFSLPDSPGVPPEVAALTISLPYNDLAAVKDAFAQFGEEIAAVIVEPVGGNMGMVLPKEGFLAGLREVTQAYGSLLIFDEVMTGFRVHYGGAQGYYGVKPDLTTLGKVIGGGLPVGAYGGRKEIMDLVAPAGPVYQAGTLSGNPLAVAAGLATLQTLAEEGVYERLEACSAQLVAAFLDAGKRYGIPVQGSYVGGMFGCFFAENPVTDYASAAQADKARYASYFHALLDCGVYMAPSHLEAGFVSLAHDDTVLATTCDAIDSAMRAIC</sequence>
<dbReference type="GO" id="GO:0042286">
    <property type="term" value="F:glutamate-1-semialdehyde 2,1-aminomutase activity"/>
    <property type="evidence" value="ECO:0007669"/>
    <property type="project" value="UniProtKB-UniRule"/>
</dbReference>
<comment type="subcellular location">
    <subcellularLocation>
        <location evidence="9">Cytoplasm</location>
    </subcellularLocation>
</comment>
<dbReference type="GO" id="GO:0030170">
    <property type="term" value="F:pyridoxal phosphate binding"/>
    <property type="evidence" value="ECO:0007669"/>
    <property type="project" value="InterPro"/>
</dbReference>
<dbReference type="InterPro" id="IPR015422">
    <property type="entry name" value="PyrdxlP-dep_Trfase_small"/>
</dbReference>
<dbReference type="Pfam" id="PF00202">
    <property type="entry name" value="Aminotran_3"/>
    <property type="match status" value="1"/>
</dbReference>
<dbReference type="InterPro" id="IPR015424">
    <property type="entry name" value="PyrdxlP-dep_Trfase"/>
</dbReference>
<keyword evidence="5 9" id="KW-0963">Cytoplasm</keyword>
<gene>
    <name evidence="9" type="primary">hemL</name>
    <name evidence="10" type="ORF">ATW55_07755</name>
</gene>
<evidence type="ECO:0000256" key="7">
    <source>
        <dbReference type="ARBA" id="ARBA00023235"/>
    </source>
</evidence>
<dbReference type="InterPro" id="IPR005814">
    <property type="entry name" value="Aminotrans_3"/>
</dbReference>
<evidence type="ECO:0000256" key="5">
    <source>
        <dbReference type="ARBA" id="ARBA00022490"/>
    </source>
</evidence>
<comment type="catalytic activity">
    <reaction evidence="1 9">
        <text>(S)-4-amino-5-oxopentanoate = 5-aminolevulinate</text>
        <dbReference type="Rhea" id="RHEA:14265"/>
        <dbReference type="ChEBI" id="CHEBI:57501"/>
        <dbReference type="ChEBI" id="CHEBI:356416"/>
        <dbReference type="EC" id="5.4.3.8"/>
    </reaction>
</comment>
<evidence type="ECO:0000256" key="3">
    <source>
        <dbReference type="ARBA" id="ARBA00004819"/>
    </source>
</evidence>
<keyword evidence="10" id="KW-0808">Transferase</keyword>
<comment type="subunit">
    <text evidence="9">Homodimer.</text>
</comment>
<name>A0A101XST3_9BACL</name>
<dbReference type="InterPro" id="IPR015421">
    <property type="entry name" value="PyrdxlP-dep_Trfase_major"/>
</dbReference>
<evidence type="ECO:0000256" key="1">
    <source>
        <dbReference type="ARBA" id="ARBA00001579"/>
    </source>
</evidence>
<dbReference type="AlphaFoldDB" id="A0A101XST3"/>
<organism evidence="10 11">
    <name type="scientific">Ferroacidibacillus organovorans</name>
    <dbReference type="NCBI Taxonomy" id="1765683"/>
    <lineage>
        <taxon>Bacteria</taxon>
        <taxon>Bacillati</taxon>
        <taxon>Bacillota</taxon>
        <taxon>Bacilli</taxon>
        <taxon>Bacillales</taxon>
        <taxon>Alicyclobacillaceae</taxon>
        <taxon>Ferroacidibacillus</taxon>
    </lineage>
</organism>
<dbReference type="Proteomes" id="UP000053557">
    <property type="component" value="Unassembled WGS sequence"/>
</dbReference>
<dbReference type="SUPFAM" id="SSF53383">
    <property type="entry name" value="PLP-dependent transferases"/>
    <property type="match status" value="1"/>
</dbReference>
<dbReference type="HAMAP" id="MF_00375">
    <property type="entry name" value="HemL_aminotrans_3"/>
    <property type="match status" value="1"/>
</dbReference>
<evidence type="ECO:0000256" key="6">
    <source>
        <dbReference type="ARBA" id="ARBA00022898"/>
    </source>
</evidence>
<dbReference type="FunFam" id="3.40.640.10:FF:000021">
    <property type="entry name" value="Glutamate-1-semialdehyde 2,1-aminomutase"/>
    <property type="match status" value="1"/>
</dbReference>
<dbReference type="GO" id="GO:0006782">
    <property type="term" value="P:protoporphyrinogen IX biosynthetic process"/>
    <property type="evidence" value="ECO:0007669"/>
    <property type="project" value="UniProtKB-UniRule"/>
</dbReference>
<evidence type="ECO:0000313" key="11">
    <source>
        <dbReference type="Proteomes" id="UP000053557"/>
    </source>
</evidence>
<keyword evidence="10" id="KW-0032">Aminotransferase</keyword>
<evidence type="ECO:0000256" key="4">
    <source>
        <dbReference type="ARBA" id="ARBA00008981"/>
    </source>
</evidence>
<keyword evidence="7 9" id="KW-0413">Isomerase</keyword>
<dbReference type="EC" id="5.4.3.8" evidence="9"/>
<dbReference type="PANTHER" id="PTHR43713:SF3">
    <property type="entry name" value="GLUTAMATE-1-SEMIALDEHYDE 2,1-AMINOMUTASE 1, CHLOROPLASTIC-RELATED"/>
    <property type="match status" value="1"/>
</dbReference>
<dbReference type="InterPro" id="IPR049704">
    <property type="entry name" value="Aminotrans_3_PPA_site"/>
</dbReference>
<dbReference type="Gene3D" id="3.40.640.10">
    <property type="entry name" value="Type I PLP-dependent aspartate aminotransferase-like (Major domain)"/>
    <property type="match status" value="1"/>
</dbReference>
<dbReference type="UniPathway" id="UPA00251">
    <property type="reaction ID" value="UER00317"/>
</dbReference>
<comment type="pathway">
    <text evidence="3">Porphyrin-containing compound metabolism; protoporphyrin-IX biosynthesis; 5-aminolevulinate from L-glutamyl-tRNA(Glu): step 2/2.</text>
</comment>
<proteinExistence type="inferred from homology"/>